<sequence>MLKNRCNHFFRARYLPSLTMALCLAGVGTKVHAVDTDLRHVIEAKVKGDITSTIVLTDANLISLGIVDFNPNSLVDLSEIGDINVGDEETLRRRSQLKSYTVPWESDDVQLTPQWTRSVGVRFSYVSATDSIEGIDDRTLQSPLEDTSYLLAGEYRWKYKINQNWNLALGLGGQFLWLENSLKYQDPLLESFSSLIDNAFVNTSYGALMFDPNAELTYASQWYGHKWEFISSLRYAVGRTVFTDDGAQAVSPQVGRFSNAFVFHYQLPNAWDNRNELRMLIKRVDLTGDVVDPMGTRDYYELGAGWIIETPSLSSWLDNIGVGITLNINSGLSGGGIVLLLNEEL</sequence>
<keyword evidence="1" id="KW-0732">Signal</keyword>
<protein>
    <recommendedName>
        <fullName evidence="2">Solitary outer membrane autotransporter-like beta-barrel domain-containing protein</fullName>
    </recommendedName>
</protein>
<dbReference type="AlphaFoldDB" id="A0A1E5IV15"/>
<comment type="caution">
    <text evidence="3">The sequence shown here is derived from an EMBL/GenBank/DDBJ whole genome shotgun (WGS) entry which is preliminary data.</text>
</comment>
<dbReference type="STRING" id="23.BEL05_08320"/>
<name>A0A1E5IV15_SHECO</name>
<organism evidence="3 4">
    <name type="scientific">Shewanella colwelliana</name>
    <name type="common">Alteromonas colwelliana</name>
    <dbReference type="NCBI Taxonomy" id="23"/>
    <lineage>
        <taxon>Bacteria</taxon>
        <taxon>Pseudomonadati</taxon>
        <taxon>Pseudomonadota</taxon>
        <taxon>Gammaproteobacteria</taxon>
        <taxon>Alteromonadales</taxon>
        <taxon>Shewanellaceae</taxon>
        <taxon>Shewanella</taxon>
    </lineage>
</organism>
<feature type="signal peptide" evidence="1">
    <location>
        <begin position="1"/>
        <end position="33"/>
    </location>
</feature>
<gene>
    <name evidence="3" type="ORF">BEL05_08320</name>
</gene>
<dbReference type="InterPro" id="IPR021621">
    <property type="entry name" value="Omp_AT"/>
</dbReference>
<feature type="domain" description="Solitary outer membrane autotransporter-like beta-barrel" evidence="2">
    <location>
        <begin position="25"/>
        <end position="343"/>
    </location>
</feature>
<accession>A0A1E5IV15</accession>
<dbReference type="Pfam" id="PF11557">
    <property type="entry name" value="Omp_AT"/>
    <property type="match status" value="1"/>
</dbReference>
<evidence type="ECO:0000259" key="2">
    <source>
        <dbReference type="Pfam" id="PF11557"/>
    </source>
</evidence>
<evidence type="ECO:0000313" key="3">
    <source>
        <dbReference type="EMBL" id="OEG74336.1"/>
    </source>
</evidence>
<dbReference type="Proteomes" id="UP000095230">
    <property type="component" value="Unassembled WGS sequence"/>
</dbReference>
<evidence type="ECO:0000256" key="1">
    <source>
        <dbReference type="SAM" id="SignalP"/>
    </source>
</evidence>
<feature type="chain" id="PRO_5009179219" description="Solitary outer membrane autotransporter-like beta-barrel domain-containing protein" evidence="1">
    <location>
        <begin position="34"/>
        <end position="345"/>
    </location>
</feature>
<reference evidence="3 4" key="1">
    <citation type="submission" date="2016-07" db="EMBL/GenBank/DDBJ databases">
        <title>Whole-genome of two Shewanella species isolated from a digestive organ of sea cucumber Apostichopus japonicus Selenka 1867.</title>
        <authorList>
            <person name="Hong H.-H."/>
            <person name="Choi H."/>
            <person name="Cheon S."/>
            <person name="Oh J.-S."/>
            <person name="Lee H.-G."/>
            <person name="Park C."/>
        </authorList>
    </citation>
    <scope>NUCLEOTIDE SEQUENCE [LARGE SCALE GENOMIC DNA]</scope>
    <source>
        <strain evidence="3 4">CSB03KR</strain>
    </source>
</reference>
<proteinExistence type="predicted"/>
<evidence type="ECO:0000313" key="4">
    <source>
        <dbReference type="Proteomes" id="UP000095230"/>
    </source>
</evidence>
<dbReference type="EMBL" id="MCBT01000023">
    <property type="protein sequence ID" value="OEG74336.1"/>
    <property type="molecule type" value="Genomic_DNA"/>
</dbReference>